<dbReference type="KEGG" id="cted:CTEST_10935"/>
<dbReference type="OrthoDB" id="7941246at2"/>
<dbReference type="InterPro" id="IPR051783">
    <property type="entry name" value="NAD(P)-dependent_oxidoreduct"/>
</dbReference>
<evidence type="ECO:0000313" key="4">
    <source>
        <dbReference type="Proteomes" id="UP000035540"/>
    </source>
</evidence>
<feature type="region of interest" description="Disordered" evidence="1">
    <location>
        <begin position="305"/>
        <end position="324"/>
    </location>
</feature>
<dbReference type="RefSeq" id="WP_047253739.1">
    <property type="nucleotide sequence ID" value="NZ_CP011545.1"/>
</dbReference>
<dbReference type="SUPFAM" id="SSF51735">
    <property type="entry name" value="NAD(P)-binding Rossmann-fold domains"/>
    <property type="match status" value="1"/>
</dbReference>
<dbReference type="GO" id="GO:0005737">
    <property type="term" value="C:cytoplasm"/>
    <property type="evidence" value="ECO:0007669"/>
    <property type="project" value="TreeGrafter"/>
</dbReference>
<dbReference type="AlphaFoldDB" id="A0A0G3H9Z0"/>
<dbReference type="STRING" id="136857.CTEST_10935"/>
<accession>A0A0G3H9Z0</accession>
<evidence type="ECO:0000259" key="2">
    <source>
        <dbReference type="Pfam" id="PF01370"/>
    </source>
</evidence>
<dbReference type="PANTHER" id="PTHR48079:SF6">
    <property type="entry name" value="NAD(P)-BINDING DOMAIN-CONTAINING PROTEIN-RELATED"/>
    <property type="match status" value="1"/>
</dbReference>
<gene>
    <name evidence="3" type="ORF">CTEST_10935</name>
</gene>
<dbReference type="PATRIC" id="fig|136857.5.peg.2168"/>
<protein>
    <submittedName>
        <fullName evidence="3">Nucleoside-diphosphate-sugar epimerase</fullName>
    </submittedName>
</protein>
<feature type="domain" description="NAD-dependent epimerase/dehydratase" evidence="2">
    <location>
        <begin position="3"/>
        <end position="210"/>
    </location>
</feature>
<organism evidence="3 4">
    <name type="scientific">Corynebacterium testudinoris</name>
    <dbReference type="NCBI Taxonomy" id="136857"/>
    <lineage>
        <taxon>Bacteria</taxon>
        <taxon>Bacillati</taxon>
        <taxon>Actinomycetota</taxon>
        <taxon>Actinomycetes</taxon>
        <taxon>Mycobacteriales</taxon>
        <taxon>Corynebacteriaceae</taxon>
        <taxon>Corynebacterium</taxon>
    </lineage>
</organism>
<evidence type="ECO:0000256" key="1">
    <source>
        <dbReference type="SAM" id="MobiDB-lite"/>
    </source>
</evidence>
<dbReference type="GO" id="GO:0004029">
    <property type="term" value="F:aldehyde dehydrogenase (NAD+) activity"/>
    <property type="evidence" value="ECO:0007669"/>
    <property type="project" value="TreeGrafter"/>
</dbReference>
<reference evidence="4" key="2">
    <citation type="submission" date="2015-05" db="EMBL/GenBank/DDBJ databases">
        <title>Complete genome sequence of Corynebacterium testudinoris DSM 44614, recovered from necrotic lesions in the mouth of a tortoise.</title>
        <authorList>
            <person name="Ruckert C."/>
            <person name="Albersmeier A."/>
            <person name="Winkler A."/>
            <person name="Tauch A."/>
        </authorList>
    </citation>
    <scope>NUCLEOTIDE SEQUENCE [LARGE SCALE GENOMIC DNA]</scope>
    <source>
        <strain evidence="4">DSM 44614</strain>
    </source>
</reference>
<dbReference type="Gene3D" id="3.40.50.720">
    <property type="entry name" value="NAD(P)-binding Rossmann-like Domain"/>
    <property type="match status" value="1"/>
</dbReference>
<evidence type="ECO:0000313" key="3">
    <source>
        <dbReference type="EMBL" id="AKK09605.1"/>
    </source>
</evidence>
<name>A0A0G3H9Z0_9CORY</name>
<dbReference type="EMBL" id="CP011545">
    <property type="protein sequence ID" value="AKK09605.1"/>
    <property type="molecule type" value="Genomic_DNA"/>
</dbReference>
<dbReference type="InterPro" id="IPR036291">
    <property type="entry name" value="NAD(P)-bd_dom_sf"/>
</dbReference>
<proteinExistence type="predicted"/>
<dbReference type="PANTHER" id="PTHR48079">
    <property type="entry name" value="PROTEIN YEEZ"/>
    <property type="match status" value="1"/>
</dbReference>
<dbReference type="InterPro" id="IPR001509">
    <property type="entry name" value="Epimerase_deHydtase"/>
</dbReference>
<dbReference type="Proteomes" id="UP000035540">
    <property type="component" value="Chromosome"/>
</dbReference>
<reference evidence="3 4" key="1">
    <citation type="journal article" date="2015" name="Genome Announc.">
        <title>Complete Genome Sequence of the Type Strain Corynebacterium testudinoris DSM 44614, Recovered from Necrotic Lesions in the Mouth of a Tortoise.</title>
        <authorList>
            <person name="Ruckert C."/>
            <person name="Kriete M."/>
            <person name="Jaenicke S."/>
            <person name="Winkler A."/>
            <person name="Tauch A."/>
        </authorList>
    </citation>
    <scope>NUCLEOTIDE SEQUENCE [LARGE SCALE GENOMIC DNA]</scope>
    <source>
        <strain evidence="3 4">DSM 44614</strain>
    </source>
</reference>
<keyword evidence="4" id="KW-1185">Reference proteome</keyword>
<dbReference type="Pfam" id="PF01370">
    <property type="entry name" value="Epimerase"/>
    <property type="match status" value="1"/>
</dbReference>
<feature type="compositionally biased region" description="Basic and acidic residues" evidence="1">
    <location>
        <begin position="315"/>
        <end position="324"/>
    </location>
</feature>
<sequence>MKVLLLGGTAILGHTIATAALKRGHEVTCLARGNGEVPHGVTFVRADRDRDDALGVVSGEVWDVVIDLTRQPVHARRVVRDLDAQHWIFVSSTSVYSRGDVLEQDESAPLVDALDGDYFTDPAQYGPAKVACENFYRGHSASHTIVRPALIGGDGDDTGRSGYYPWRFAHPTGENVVVPDPTHPIALIDVRDLAEWIVECAEQRHCGIFNAAGETMTLADVLDLSREITASTAVPWVLSNEALADFDVAAWMGPRSLPLWVNDPSYRYVATFNSAAARECGLVLSPLRETLVAALRYEERRQEPRLAGLSDEEEREIRRKLSGG</sequence>